<feature type="non-terminal residue" evidence="1">
    <location>
        <position position="1"/>
    </location>
</feature>
<feature type="non-terminal residue" evidence="1">
    <location>
        <position position="94"/>
    </location>
</feature>
<organism evidence="1 2">
    <name type="scientific">Pristionchus fissidentatus</name>
    <dbReference type="NCBI Taxonomy" id="1538716"/>
    <lineage>
        <taxon>Eukaryota</taxon>
        <taxon>Metazoa</taxon>
        <taxon>Ecdysozoa</taxon>
        <taxon>Nematoda</taxon>
        <taxon>Chromadorea</taxon>
        <taxon>Rhabditida</taxon>
        <taxon>Rhabditina</taxon>
        <taxon>Diplogasteromorpha</taxon>
        <taxon>Diplogasteroidea</taxon>
        <taxon>Neodiplogasteridae</taxon>
        <taxon>Pristionchus</taxon>
    </lineage>
</organism>
<dbReference type="Proteomes" id="UP001432322">
    <property type="component" value="Unassembled WGS sequence"/>
</dbReference>
<proteinExistence type="predicted"/>
<evidence type="ECO:0000313" key="1">
    <source>
        <dbReference type="EMBL" id="GMT27197.1"/>
    </source>
</evidence>
<name>A0AAV5W879_9BILA</name>
<protein>
    <submittedName>
        <fullName evidence="1">Uncharacterized protein</fullName>
    </submittedName>
</protein>
<accession>A0AAV5W879</accession>
<reference evidence="1" key="1">
    <citation type="submission" date="2023-10" db="EMBL/GenBank/DDBJ databases">
        <title>Genome assembly of Pristionchus species.</title>
        <authorList>
            <person name="Yoshida K."/>
            <person name="Sommer R.J."/>
        </authorList>
    </citation>
    <scope>NUCLEOTIDE SEQUENCE</scope>
    <source>
        <strain evidence="1">RS5133</strain>
    </source>
</reference>
<gene>
    <name evidence="1" type="ORF">PFISCL1PPCAC_18494</name>
</gene>
<dbReference type="AlphaFoldDB" id="A0AAV5W879"/>
<sequence length="94" mass="10686">VDASQFVRLQSLGLVVLHKIEPVDGVRRYISGKILNCMHGKEDSKRFYAPAIVGDIKHISFTESQFGCTCEVRIIGEERATKRLVEHQKFIVRS</sequence>
<dbReference type="EMBL" id="BTSY01000005">
    <property type="protein sequence ID" value="GMT27197.1"/>
    <property type="molecule type" value="Genomic_DNA"/>
</dbReference>
<comment type="caution">
    <text evidence="1">The sequence shown here is derived from an EMBL/GenBank/DDBJ whole genome shotgun (WGS) entry which is preliminary data.</text>
</comment>
<keyword evidence="2" id="KW-1185">Reference proteome</keyword>
<evidence type="ECO:0000313" key="2">
    <source>
        <dbReference type="Proteomes" id="UP001432322"/>
    </source>
</evidence>